<evidence type="ECO:0000256" key="13">
    <source>
        <dbReference type="PIRSR" id="PIRSR009407-4"/>
    </source>
</evidence>
<dbReference type="AlphaFoldDB" id="A0A7V4U3M4"/>
<feature type="binding site" evidence="13">
    <location>
        <begin position="586"/>
        <end position="587"/>
    </location>
    <ligand>
        <name>NADP(+)</name>
        <dbReference type="ChEBI" id="CHEBI:58349"/>
    </ligand>
</feature>
<dbReference type="PANTHER" id="PTHR36999">
    <property type="entry name" value="ISOCITRATE DEHYDROGENASE [NADP]"/>
    <property type="match status" value="1"/>
</dbReference>
<evidence type="ECO:0000256" key="1">
    <source>
        <dbReference type="ARBA" id="ARBA00022435"/>
    </source>
</evidence>
<comment type="caution">
    <text evidence="14">The sequence shown here is derived from an EMBL/GenBank/DDBJ whole genome shotgun (WGS) entry which is preliminary data.</text>
</comment>
<evidence type="ECO:0000256" key="11">
    <source>
        <dbReference type="PIRSR" id="PIRSR009407-2"/>
    </source>
</evidence>
<reference evidence="14" key="1">
    <citation type="journal article" date="2020" name="mSystems">
        <title>Genome- and Community-Level Interaction Insights into Carbon Utilization and Element Cycling Functions of Hydrothermarchaeota in Hydrothermal Sediment.</title>
        <authorList>
            <person name="Zhou Z."/>
            <person name="Liu Y."/>
            <person name="Xu W."/>
            <person name="Pan J."/>
            <person name="Luo Z.H."/>
            <person name="Li M."/>
        </authorList>
    </citation>
    <scope>NUCLEOTIDE SEQUENCE [LARGE SCALE GENOMIC DNA]</scope>
    <source>
        <strain evidence="14">HyVt-577</strain>
    </source>
</reference>
<comment type="similarity">
    <text evidence="8 9">Belongs to the monomeric-type IDH family.</text>
</comment>
<keyword evidence="2 9" id="KW-0816">Tricarboxylic acid cycle</keyword>
<dbReference type="SUPFAM" id="SSF53659">
    <property type="entry name" value="Isocitrate/Isopropylmalate dehydrogenase-like"/>
    <property type="match status" value="1"/>
</dbReference>
<dbReference type="EMBL" id="DRQG01000130">
    <property type="protein sequence ID" value="HGY56772.1"/>
    <property type="molecule type" value="Genomic_DNA"/>
</dbReference>
<gene>
    <name evidence="14" type="ORF">ENK44_13785</name>
</gene>
<feature type="binding site" evidence="13">
    <location>
        <position position="651"/>
    </location>
    <ligand>
        <name>NADP(+)</name>
        <dbReference type="ChEBI" id="CHEBI:58349"/>
    </ligand>
</feature>
<evidence type="ECO:0000256" key="2">
    <source>
        <dbReference type="ARBA" id="ARBA00022532"/>
    </source>
</evidence>
<keyword evidence="6 9" id="KW-0560">Oxidoreductase</keyword>
<dbReference type="GO" id="GO:0006097">
    <property type="term" value="P:glyoxylate cycle"/>
    <property type="evidence" value="ECO:0007669"/>
    <property type="project" value="UniProtKB-KW"/>
</dbReference>
<proteinExistence type="inferred from homology"/>
<feature type="site" description="Critical for catalysis" evidence="10">
    <location>
        <position position="422"/>
    </location>
</feature>
<evidence type="ECO:0000256" key="6">
    <source>
        <dbReference type="ARBA" id="ARBA00023002"/>
    </source>
</evidence>
<feature type="binding site" evidence="12">
    <location>
        <position position="554"/>
    </location>
    <ligand>
        <name>Mg(2+)</name>
        <dbReference type="ChEBI" id="CHEBI:18420"/>
    </ligand>
</feature>
<organism evidence="14">
    <name type="scientific">Caldithrix abyssi</name>
    <dbReference type="NCBI Taxonomy" id="187145"/>
    <lineage>
        <taxon>Bacteria</taxon>
        <taxon>Pseudomonadati</taxon>
        <taxon>Calditrichota</taxon>
        <taxon>Calditrichia</taxon>
        <taxon>Calditrichales</taxon>
        <taxon>Calditrichaceae</taxon>
        <taxon>Caldithrix</taxon>
    </lineage>
</organism>
<feature type="binding site" evidence="13">
    <location>
        <begin position="82"/>
        <end position="87"/>
    </location>
    <ligand>
        <name>NADP(+)</name>
        <dbReference type="ChEBI" id="CHEBI:58349"/>
    </ligand>
</feature>
<feature type="binding site" evidence="12">
    <location>
        <position position="352"/>
    </location>
    <ligand>
        <name>Mg(2+)</name>
        <dbReference type="ChEBI" id="CHEBI:18420"/>
    </ligand>
</feature>
<feature type="binding site" evidence="12">
    <location>
        <position position="550"/>
    </location>
    <ligand>
        <name>Mg(2+)</name>
        <dbReference type="ChEBI" id="CHEBI:18420"/>
    </ligand>
</feature>
<comment type="cofactor">
    <cofactor evidence="12">
        <name>Mg(2+)</name>
        <dbReference type="ChEBI" id="CHEBI:18420"/>
    </cofactor>
    <cofactor evidence="12">
        <name>Mn(2+)</name>
        <dbReference type="ChEBI" id="CHEBI:29035"/>
    </cofactor>
    <text evidence="12">Binds 1 Mg(2+) or Mn(2+) ion per subunit.</text>
</comment>
<evidence type="ECO:0000256" key="3">
    <source>
        <dbReference type="ARBA" id="ARBA00022723"/>
    </source>
</evidence>
<feature type="binding site" evidence="11">
    <location>
        <position position="145"/>
    </location>
    <ligand>
        <name>D-threo-isocitrate</name>
        <dbReference type="ChEBI" id="CHEBI:15562"/>
    </ligand>
</feature>
<dbReference type="Pfam" id="PF03971">
    <property type="entry name" value="IDH"/>
    <property type="match status" value="1"/>
</dbReference>
<feature type="site" description="Critical for catalysis" evidence="10">
    <location>
        <position position="257"/>
    </location>
</feature>
<dbReference type="PIRSF" id="PIRSF009407">
    <property type="entry name" value="IDH_monmr"/>
    <property type="match status" value="1"/>
</dbReference>
<dbReference type="GO" id="GO:0046872">
    <property type="term" value="F:metal ion binding"/>
    <property type="evidence" value="ECO:0007669"/>
    <property type="project" value="UniProtKB-KW"/>
</dbReference>
<accession>A0A7V4U3M4</accession>
<comment type="catalytic activity">
    <reaction evidence="7 9">
        <text>D-threo-isocitrate + NADP(+) = 2-oxoglutarate + CO2 + NADPH</text>
        <dbReference type="Rhea" id="RHEA:19629"/>
        <dbReference type="ChEBI" id="CHEBI:15562"/>
        <dbReference type="ChEBI" id="CHEBI:16526"/>
        <dbReference type="ChEBI" id="CHEBI:16810"/>
        <dbReference type="ChEBI" id="CHEBI:57783"/>
        <dbReference type="ChEBI" id="CHEBI:58349"/>
        <dbReference type="EC" id="1.1.1.42"/>
    </reaction>
</comment>
<dbReference type="GO" id="GO:0004450">
    <property type="term" value="F:isocitrate dehydrogenase (NADP+) activity"/>
    <property type="evidence" value="ECO:0007669"/>
    <property type="project" value="UniProtKB-EC"/>
</dbReference>
<feature type="binding site" evidence="13">
    <location>
        <position position="135"/>
    </location>
    <ligand>
        <name>NADP(+)</name>
        <dbReference type="ChEBI" id="CHEBI:58349"/>
    </ligand>
</feature>
<feature type="binding site" evidence="13">
    <location>
        <begin position="602"/>
        <end position="604"/>
    </location>
    <ligand>
        <name>NADP(+)</name>
        <dbReference type="ChEBI" id="CHEBI:58349"/>
    </ligand>
</feature>
<dbReference type="PANTHER" id="PTHR36999:SF1">
    <property type="entry name" value="ISOCITRATE DEHYDROGENASE (NADP(+))"/>
    <property type="match status" value="1"/>
</dbReference>
<evidence type="ECO:0000256" key="10">
    <source>
        <dbReference type="PIRSR" id="PIRSR009407-1"/>
    </source>
</evidence>
<evidence type="ECO:0000256" key="12">
    <source>
        <dbReference type="PIRSR" id="PIRSR009407-3"/>
    </source>
</evidence>
<dbReference type="Proteomes" id="UP000885779">
    <property type="component" value="Unassembled WGS sequence"/>
</dbReference>
<evidence type="ECO:0000256" key="4">
    <source>
        <dbReference type="ARBA" id="ARBA00022842"/>
    </source>
</evidence>
<dbReference type="EC" id="1.1.1.42" evidence="9"/>
<keyword evidence="1 9" id="KW-0329">Glyoxylate bypass</keyword>
<evidence type="ECO:0000313" key="14">
    <source>
        <dbReference type="EMBL" id="HGY56772.1"/>
    </source>
</evidence>
<protein>
    <recommendedName>
        <fullName evidence="9">Isocitrate dehydrogenase [NADP]</fullName>
        <ecNumber evidence="9">1.1.1.42</ecNumber>
    </recommendedName>
    <alternativeName>
        <fullName evidence="9">Oxalosuccinate decarboxylase</fullName>
    </alternativeName>
</protein>
<dbReference type="InterPro" id="IPR004436">
    <property type="entry name" value="Isocitrate_DH_NADP_mono"/>
</dbReference>
<feature type="binding site" evidence="11">
    <location>
        <position position="549"/>
    </location>
    <ligand>
        <name>D-threo-isocitrate</name>
        <dbReference type="ChEBI" id="CHEBI:15562"/>
    </ligand>
</feature>
<name>A0A7V4U3M4_CALAY</name>
<feature type="binding site" evidence="11">
    <location>
        <begin position="132"/>
        <end position="139"/>
    </location>
    <ligand>
        <name>substrate</name>
    </ligand>
</feature>
<dbReference type="Gene3D" id="3.40.718.10">
    <property type="entry name" value="Isopropylmalate Dehydrogenase"/>
    <property type="match status" value="1"/>
</dbReference>
<keyword evidence="4 12" id="KW-0460">Magnesium</keyword>
<dbReference type="GO" id="GO:0006099">
    <property type="term" value="P:tricarboxylic acid cycle"/>
    <property type="evidence" value="ECO:0007669"/>
    <property type="project" value="UniProtKB-KW"/>
</dbReference>
<sequence>MKTLKIFWTKTDEAPYLASFALLPVVKAFTKGSGIEVETKDISLAGRILANFPERLKPEQKVADALHELGDLTQHPDTNIIKLPNISASVPQLQAAIKELQEKGYDIPDYPEEPKNDEEKELQKRFSKVLGSAVNPVLREGNSDRRPAAAVKRFAKKNPHKMMKPWPESGSKTRVGHMEKGDYYGSEKSVTLDKACEAKIEFVTKDGTTTVLKESLPLQQGEVLDAAVMSVRELRNFYAQKIEEAKKDDILLSLHLKATMMKVSDPIMFGHAVSVYYKEALEKHAETLKEIGANVNNGLADVLTKLDRLPADKKAEIEADINAMYEKRPDLAMVDSDKGITNLHVPNNIIIDASMPVVIRDGGKMWNKEGQLQDTLAMIPDRSYATIYQEVIEDCQRNGQFDPATMGSVSNVGLMAKKAEEYGSHDKTFEAQGEGVIRAVDENGTVLLEQAVEKGDIFRMCQAKDAPIRDWVKLAVTRARVSGSPAIFWLDDRRAHDAQIIGKVKEYLKEHDTNGLDIRIMRPVEAMRFSLERIRRGEDTISVTGNVLRDYLTDLFPILELGTSARMLSIVPLMKGGGLFETGAGGSAPKHVQQFVKEGHLRWDSLGEYCALVPSLEMIAEKTGNAKAAVLAETLDEAISQYLENGKTPSRKVNELDNRGSTFYLTMYWARALADQKKDTELKERFAPVAEQLEQNEARIADELLAAQGKAVDIGGYYFPDETKVEKEMRPSATLNSIIDSL</sequence>
<evidence type="ECO:0000256" key="7">
    <source>
        <dbReference type="ARBA" id="ARBA00023554"/>
    </source>
</evidence>
<evidence type="ECO:0000256" key="8">
    <source>
        <dbReference type="ARBA" id="ARBA00046318"/>
    </source>
</evidence>
<keyword evidence="5 9" id="KW-0521">NADP</keyword>
<feature type="binding site" evidence="13">
    <location>
        <position position="591"/>
    </location>
    <ligand>
        <name>NADP(+)</name>
        <dbReference type="ChEBI" id="CHEBI:58349"/>
    </ligand>
</feature>
<evidence type="ECO:0000256" key="9">
    <source>
        <dbReference type="PIRNR" id="PIRNR009407"/>
    </source>
</evidence>
<keyword evidence="3 12" id="KW-0479">Metal-binding</keyword>
<dbReference type="NCBIfam" id="TIGR00178">
    <property type="entry name" value="monomer_idh"/>
    <property type="match status" value="1"/>
</dbReference>
<evidence type="ECO:0000256" key="5">
    <source>
        <dbReference type="ARBA" id="ARBA00022857"/>
    </source>
</evidence>